<feature type="region of interest" description="Disordered" evidence="1">
    <location>
        <begin position="30"/>
        <end position="51"/>
    </location>
</feature>
<sequence length="80" mass="8941">MAGNRFPGRSSATVGSVRRVPLDEYRRMRNFAVTPEPNGGPGVDQRDGSTATHPRFVVQEHHATALHWDFRLERDAVLVS</sequence>
<name>A0A6J4IPR5_9ACTN</name>
<keyword evidence="2" id="KW-0436">Ligase</keyword>
<protein>
    <submittedName>
        <fullName evidence="2">DNA_ligase_IV_Ku-like</fullName>
        <ecNumber evidence="2">6.5.1.1</ecNumber>
    </submittedName>
</protein>
<evidence type="ECO:0000256" key="1">
    <source>
        <dbReference type="SAM" id="MobiDB-lite"/>
    </source>
</evidence>
<dbReference type="GO" id="GO:0003910">
    <property type="term" value="F:DNA ligase (ATP) activity"/>
    <property type="evidence" value="ECO:0007669"/>
    <property type="project" value="UniProtKB-EC"/>
</dbReference>
<gene>
    <name evidence="2" type="ORF">AVDCRST_MAG50-2637</name>
</gene>
<organism evidence="2">
    <name type="scientific">uncultured Acidimicrobiales bacterium</name>
    <dbReference type="NCBI Taxonomy" id="310071"/>
    <lineage>
        <taxon>Bacteria</taxon>
        <taxon>Bacillati</taxon>
        <taxon>Actinomycetota</taxon>
        <taxon>Acidimicrobiia</taxon>
        <taxon>Acidimicrobiales</taxon>
        <taxon>environmental samples</taxon>
    </lineage>
</organism>
<reference evidence="2" key="1">
    <citation type="submission" date="2020-02" db="EMBL/GenBank/DDBJ databases">
        <authorList>
            <person name="Meier V. D."/>
        </authorList>
    </citation>
    <scope>NUCLEOTIDE SEQUENCE</scope>
    <source>
        <strain evidence="2">AVDCRST_MAG50</strain>
    </source>
</reference>
<proteinExistence type="predicted"/>
<dbReference type="AlphaFoldDB" id="A0A6J4IPR5"/>
<dbReference type="EC" id="6.5.1.1" evidence="2"/>
<accession>A0A6J4IPR5</accession>
<evidence type="ECO:0000313" key="2">
    <source>
        <dbReference type="EMBL" id="CAA9256151.1"/>
    </source>
</evidence>
<dbReference type="EMBL" id="CADCTF010000118">
    <property type="protein sequence ID" value="CAA9256151.1"/>
    <property type="molecule type" value="Genomic_DNA"/>
</dbReference>